<proteinExistence type="predicted"/>
<feature type="region of interest" description="Disordered" evidence="1">
    <location>
        <begin position="33"/>
        <end position="78"/>
    </location>
</feature>
<dbReference type="AlphaFoldDB" id="A0AAD7BR00"/>
<keyword evidence="3" id="KW-1185">Reference proteome</keyword>
<dbReference type="EMBL" id="JARKIF010000010">
    <property type="protein sequence ID" value="KAJ7628437.1"/>
    <property type="molecule type" value="Genomic_DNA"/>
</dbReference>
<evidence type="ECO:0000256" key="1">
    <source>
        <dbReference type="SAM" id="MobiDB-lite"/>
    </source>
</evidence>
<protein>
    <submittedName>
        <fullName evidence="2">Uncharacterized protein</fullName>
    </submittedName>
</protein>
<feature type="compositionally biased region" description="Acidic residues" evidence="1">
    <location>
        <begin position="253"/>
        <end position="264"/>
    </location>
</feature>
<accession>A0AAD7BR00</accession>
<name>A0AAD7BR00_9AGAR</name>
<sequence length="264" mass="29507">MAKRERVPASLHHELTEYSSLLRALQFNDPLEVANDIAREPPRKRARLNKDGSQPVEQEEAAPQPDEAEPAKRRHRKRKRDTWTRWPLLVNDITVPEWGLADELEALVRASLKERESPDDDDDDLDPSYLPHVTQSASNFLSAVLALIANHTPPRPQSMQERINPIGWQTVLAILGSCCDDSLIDATMLSNVRARMEAMNGPGQEDDGRAAVRVQARRAVKARTAEALHAADDALLSFTGPPKRQPKPRTAVVEDDVDSDDLDE</sequence>
<gene>
    <name evidence="2" type="ORF">FB45DRAFT_918281</name>
</gene>
<feature type="region of interest" description="Disordered" evidence="1">
    <location>
        <begin position="232"/>
        <end position="264"/>
    </location>
</feature>
<evidence type="ECO:0000313" key="3">
    <source>
        <dbReference type="Proteomes" id="UP001221142"/>
    </source>
</evidence>
<evidence type="ECO:0000313" key="2">
    <source>
        <dbReference type="EMBL" id="KAJ7628437.1"/>
    </source>
</evidence>
<comment type="caution">
    <text evidence="2">The sequence shown here is derived from an EMBL/GenBank/DDBJ whole genome shotgun (WGS) entry which is preliminary data.</text>
</comment>
<reference evidence="2" key="1">
    <citation type="submission" date="2023-03" db="EMBL/GenBank/DDBJ databases">
        <title>Massive genome expansion in bonnet fungi (Mycena s.s.) driven by repeated elements and novel gene families across ecological guilds.</title>
        <authorList>
            <consortium name="Lawrence Berkeley National Laboratory"/>
            <person name="Harder C.B."/>
            <person name="Miyauchi S."/>
            <person name="Viragh M."/>
            <person name="Kuo A."/>
            <person name="Thoen E."/>
            <person name="Andreopoulos B."/>
            <person name="Lu D."/>
            <person name="Skrede I."/>
            <person name="Drula E."/>
            <person name="Henrissat B."/>
            <person name="Morin E."/>
            <person name="Kohler A."/>
            <person name="Barry K."/>
            <person name="LaButti K."/>
            <person name="Morin E."/>
            <person name="Salamov A."/>
            <person name="Lipzen A."/>
            <person name="Mereny Z."/>
            <person name="Hegedus B."/>
            <person name="Baldrian P."/>
            <person name="Stursova M."/>
            <person name="Weitz H."/>
            <person name="Taylor A."/>
            <person name="Grigoriev I.V."/>
            <person name="Nagy L.G."/>
            <person name="Martin F."/>
            <person name="Kauserud H."/>
        </authorList>
    </citation>
    <scope>NUCLEOTIDE SEQUENCE</scope>
    <source>
        <strain evidence="2">9284</strain>
    </source>
</reference>
<organism evidence="2 3">
    <name type="scientific">Roridomyces roridus</name>
    <dbReference type="NCBI Taxonomy" id="1738132"/>
    <lineage>
        <taxon>Eukaryota</taxon>
        <taxon>Fungi</taxon>
        <taxon>Dikarya</taxon>
        <taxon>Basidiomycota</taxon>
        <taxon>Agaricomycotina</taxon>
        <taxon>Agaricomycetes</taxon>
        <taxon>Agaricomycetidae</taxon>
        <taxon>Agaricales</taxon>
        <taxon>Marasmiineae</taxon>
        <taxon>Mycenaceae</taxon>
        <taxon>Roridomyces</taxon>
    </lineage>
</organism>
<dbReference type="Proteomes" id="UP001221142">
    <property type="component" value="Unassembled WGS sequence"/>
</dbReference>